<dbReference type="EMBL" id="JABFCT010000006">
    <property type="protein sequence ID" value="KAF5875232.1"/>
    <property type="molecule type" value="Genomic_DNA"/>
</dbReference>
<dbReference type="Proteomes" id="UP000531561">
    <property type="component" value="Unassembled WGS sequence"/>
</dbReference>
<evidence type="ECO:0000313" key="9">
    <source>
        <dbReference type="EMBL" id="KAF5875232.1"/>
    </source>
</evidence>
<dbReference type="InterPro" id="IPR005829">
    <property type="entry name" value="Sugar_transporter_CS"/>
</dbReference>
<dbReference type="GO" id="GO:0000297">
    <property type="term" value="F:spermine transmembrane transporter activity"/>
    <property type="evidence" value="ECO:0007669"/>
    <property type="project" value="TreeGrafter"/>
</dbReference>
<protein>
    <submittedName>
        <fullName evidence="9">Putative mfs multidrug transporter protein</fullName>
    </submittedName>
</protein>
<dbReference type="OrthoDB" id="3936150at2759"/>
<evidence type="ECO:0000256" key="2">
    <source>
        <dbReference type="ARBA" id="ARBA00008335"/>
    </source>
</evidence>
<dbReference type="GeneID" id="59257783"/>
<feature type="transmembrane region" description="Helical" evidence="7">
    <location>
        <begin position="69"/>
        <end position="93"/>
    </location>
</feature>
<feature type="transmembrane region" description="Helical" evidence="7">
    <location>
        <begin position="331"/>
        <end position="355"/>
    </location>
</feature>
<dbReference type="GO" id="GO:0140115">
    <property type="term" value="P:export across plasma membrane"/>
    <property type="evidence" value="ECO:0007669"/>
    <property type="project" value="UniProtKB-ARBA"/>
</dbReference>
<feature type="transmembrane region" description="Helical" evidence="7">
    <location>
        <begin position="134"/>
        <end position="153"/>
    </location>
</feature>
<evidence type="ECO:0000313" key="10">
    <source>
        <dbReference type="Proteomes" id="UP000531561"/>
    </source>
</evidence>
<dbReference type="Pfam" id="PF07690">
    <property type="entry name" value="MFS_1"/>
    <property type="match status" value="1"/>
</dbReference>
<dbReference type="GO" id="GO:0042908">
    <property type="term" value="P:xenobiotic transport"/>
    <property type="evidence" value="ECO:0007669"/>
    <property type="project" value="UniProtKB-ARBA"/>
</dbReference>
<dbReference type="GO" id="GO:0005886">
    <property type="term" value="C:plasma membrane"/>
    <property type="evidence" value="ECO:0007669"/>
    <property type="project" value="TreeGrafter"/>
</dbReference>
<feature type="transmembrane region" description="Helical" evidence="7">
    <location>
        <begin position="490"/>
        <end position="513"/>
    </location>
</feature>
<evidence type="ECO:0000256" key="7">
    <source>
        <dbReference type="SAM" id="Phobius"/>
    </source>
</evidence>
<feature type="transmembrane region" description="Helical" evidence="7">
    <location>
        <begin position="403"/>
        <end position="433"/>
    </location>
</feature>
<dbReference type="InterPro" id="IPR020846">
    <property type="entry name" value="MFS_dom"/>
</dbReference>
<evidence type="ECO:0000256" key="4">
    <source>
        <dbReference type="ARBA" id="ARBA00022989"/>
    </source>
</evidence>
<proteinExistence type="inferred from homology"/>
<feature type="transmembrane region" description="Helical" evidence="7">
    <location>
        <begin position="105"/>
        <end position="122"/>
    </location>
</feature>
<dbReference type="PANTHER" id="PTHR23502:SF38">
    <property type="entry name" value="POLYAMINE TRANSPORTER 4"/>
    <property type="match status" value="1"/>
</dbReference>
<accession>A0A8H6AX77</accession>
<dbReference type="SUPFAM" id="SSF103473">
    <property type="entry name" value="MFS general substrate transporter"/>
    <property type="match status" value="1"/>
</dbReference>
<evidence type="ECO:0000256" key="3">
    <source>
        <dbReference type="ARBA" id="ARBA00022692"/>
    </source>
</evidence>
<dbReference type="Gene3D" id="1.20.1250.20">
    <property type="entry name" value="MFS general substrate transporter like domains"/>
    <property type="match status" value="1"/>
</dbReference>
<feature type="region of interest" description="Disordered" evidence="6">
    <location>
        <begin position="1"/>
        <end position="39"/>
    </location>
</feature>
<keyword evidence="3 7" id="KW-0812">Transmembrane</keyword>
<feature type="transmembrane region" description="Helical" evidence="7">
    <location>
        <begin position="222"/>
        <end position="240"/>
    </location>
</feature>
<gene>
    <name evidence="9" type="ORF">Bfra_003685</name>
</gene>
<evidence type="ECO:0000256" key="5">
    <source>
        <dbReference type="ARBA" id="ARBA00023136"/>
    </source>
</evidence>
<dbReference type="RefSeq" id="XP_037194178.1">
    <property type="nucleotide sequence ID" value="XM_037334091.1"/>
</dbReference>
<organism evidence="9 10">
    <name type="scientific">Botrytis fragariae</name>
    <dbReference type="NCBI Taxonomy" id="1964551"/>
    <lineage>
        <taxon>Eukaryota</taxon>
        <taxon>Fungi</taxon>
        <taxon>Dikarya</taxon>
        <taxon>Ascomycota</taxon>
        <taxon>Pezizomycotina</taxon>
        <taxon>Leotiomycetes</taxon>
        <taxon>Helotiales</taxon>
        <taxon>Sclerotiniaceae</taxon>
        <taxon>Botrytis</taxon>
    </lineage>
</organism>
<dbReference type="PROSITE" id="PS50850">
    <property type="entry name" value="MFS"/>
    <property type="match status" value="1"/>
</dbReference>
<dbReference type="InterPro" id="IPR036259">
    <property type="entry name" value="MFS_trans_sf"/>
</dbReference>
<keyword evidence="5 7" id="KW-0472">Membrane</keyword>
<name>A0A8H6AX77_9HELO</name>
<comment type="subcellular location">
    <subcellularLocation>
        <location evidence="1">Membrane</location>
        <topology evidence="1">Multi-pass membrane protein</topology>
    </subcellularLocation>
</comment>
<evidence type="ECO:0000259" key="8">
    <source>
        <dbReference type="PROSITE" id="PS50850"/>
    </source>
</evidence>
<dbReference type="FunFam" id="1.20.1250.20:FF:000082">
    <property type="entry name" value="MFS multidrug transporter, putative"/>
    <property type="match status" value="1"/>
</dbReference>
<evidence type="ECO:0000256" key="6">
    <source>
        <dbReference type="SAM" id="MobiDB-lite"/>
    </source>
</evidence>
<feature type="transmembrane region" description="Helical" evidence="7">
    <location>
        <begin position="159"/>
        <end position="181"/>
    </location>
</feature>
<feature type="transmembrane region" description="Helical" evidence="7">
    <location>
        <begin position="376"/>
        <end position="397"/>
    </location>
</feature>
<comment type="caution">
    <text evidence="9">The sequence shown here is derived from an EMBL/GenBank/DDBJ whole genome shotgun (WGS) entry which is preliminary data.</text>
</comment>
<dbReference type="PROSITE" id="PS00216">
    <property type="entry name" value="SUGAR_TRANSPORT_1"/>
    <property type="match status" value="1"/>
</dbReference>
<dbReference type="AlphaFoldDB" id="A0A8H6AX77"/>
<dbReference type="PANTHER" id="PTHR23502">
    <property type="entry name" value="MAJOR FACILITATOR SUPERFAMILY"/>
    <property type="match status" value="1"/>
</dbReference>
<feature type="transmembrane region" description="Helical" evidence="7">
    <location>
        <begin position="193"/>
        <end position="216"/>
    </location>
</feature>
<feature type="transmembrane region" description="Helical" evidence="7">
    <location>
        <begin position="293"/>
        <end position="319"/>
    </location>
</feature>
<comment type="similarity">
    <text evidence="2">Belongs to the major facilitator superfamily.</text>
</comment>
<reference evidence="9 10" key="1">
    <citation type="journal article" date="2020" name="Phytopathology">
        <title>A high-quality genome resource of Botrytis fragariae, a new and rapidly spreading fungal pathogen causing strawberry gray mold in the U.S.A.</title>
        <authorList>
            <person name="Wu Y."/>
            <person name="Saski C.A."/>
            <person name="Schnabel G."/>
            <person name="Xiao S."/>
            <person name="Hu M."/>
        </authorList>
    </citation>
    <scope>NUCLEOTIDE SEQUENCE [LARGE SCALE GENOMIC DNA]</scope>
    <source>
        <strain evidence="9 10">BVB16</strain>
    </source>
</reference>
<dbReference type="CDD" id="cd17323">
    <property type="entry name" value="MFS_Tpo1_MDR_like"/>
    <property type="match status" value="1"/>
</dbReference>
<dbReference type="InterPro" id="IPR011701">
    <property type="entry name" value="MFS"/>
</dbReference>
<dbReference type="GO" id="GO:0015606">
    <property type="term" value="F:spermidine transmembrane transporter activity"/>
    <property type="evidence" value="ECO:0007669"/>
    <property type="project" value="TreeGrafter"/>
</dbReference>
<feature type="domain" description="Major facilitator superfamily (MFS) profile" evidence="8">
    <location>
        <begin position="68"/>
        <end position="528"/>
    </location>
</feature>
<sequence length="528" mass="58002">MTDPEKTSRESSSSDNLDVTPKSPPVDATTGTDLESQDQKIVVPPLQWNGSDDPDNPLNWPRWKKNWHVFTPALISFSATLGSSLISPGIPFISRTFHTSPTVSLLPLSTYVLALALGPLLAAPLSESLGRKPVYLLSVPLGCIFTLGCGFSQNIASLFILRFFAGMAFSPALAIGAGSIADCFTAEKRARPSAWYVMSPFLGPALGPVIGSFVTVHKSWRWTQWTLIFFSIFSFLPLLFTSETLHSRILTRRAKSLNQPLPASPFPSNAAKIKFLLTVTLFRPIHMLCSEPIVAFLSLYVAFNFSVLFSFFAAFPYVFRTVYGFDTEQNGLVFLAIGAGCFLAIITVLLCDTFLYQPIVKKSHEEGRSGIVAPEYRLYPAMLGSLGLPAGLFWFAWSARDGVHWIVPVIGAVPFAWGNLSVFIGELWSYVLLHVRLLTREDEASANYLIDTYQALNGASALAANGLLRYVSGAAFPLFTLQMYKILGIGWATSLLAFIVVGLLPVPWVLWIWGKRIRSGSAYDTIKA</sequence>
<keyword evidence="4 7" id="KW-1133">Transmembrane helix</keyword>
<feature type="transmembrane region" description="Helical" evidence="7">
    <location>
        <begin position="467"/>
        <end position="484"/>
    </location>
</feature>
<keyword evidence="10" id="KW-1185">Reference proteome</keyword>
<evidence type="ECO:0000256" key="1">
    <source>
        <dbReference type="ARBA" id="ARBA00004141"/>
    </source>
</evidence>